<keyword evidence="1" id="KW-0805">Transcription regulation</keyword>
<keyword evidence="2" id="KW-0238">DNA-binding</keyword>
<keyword evidence="7" id="KW-1185">Reference proteome</keyword>
<sequence>MKIEDLQANARRASALLKAMCNERRLLILCHLSQGERSVGELEDLVGLSQSALSQHLARLRNDNLVRTRRSAQNIYYSLNGHEAQTIMTTLHGLYCTQAAEDAAETSDEEERDIDQSTGRSDLRAAAAG</sequence>
<dbReference type="PROSITE" id="PS50987">
    <property type="entry name" value="HTH_ARSR_2"/>
    <property type="match status" value="1"/>
</dbReference>
<protein>
    <submittedName>
        <fullName evidence="6">ArsR family transcriptional regulator</fullName>
    </submittedName>
</protein>
<evidence type="ECO:0000313" key="6">
    <source>
        <dbReference type="EMBL" id="PGH55275.1"/>
    </source>
</evidence>
<dbReference type="RefSeq" id="WP_098737993.1">
    <property type="nucleotide sequence ID" value="NZ_PDKW01000042.1"/>
</dbReference>
<dbReference type="InterPro" id="IPR011991">
    <property type="entry name" value="ArsR-like_HTH"/>
</dbReference>
<feature type="region of interest" description="Disordered" evidence="4">
    <location>
        <begin position="101"/>
        <end position="129"/>
    </location>
</feature>
<dbReference type="EMBL" id="PDKW01000042">
    <property type="protein sequence ID" value="PGH55275.1"/>
    <property type="molecule type" value="Genomic_DNA"/>
</dbReference>
<dbReference type="InterPro" id="IPR036390">
    <property type="entry name" value="WH_DNA-bd_sf"/>
</dbReference>
<dbReference type="GO" id="GO:0003677">
    <property type="term" value="F:DNA binding"/>
    <property type="evidence" value="ECO:0007669"/>
    <property type="project" value="UniProtKB-KW"/>
</dbReference>
<evidence type="ECO:0000256" key="2">
    <source>
        <dbReference type="ARBA" id="ARBA00023125"/>
    </source>
</evidence>
<dbReference type="PANTHER" id="PTHR33154">
    <property type="entry name" value="TRANSCRIPTIONAL REGULATOR, ARSR FAMILY"/>
    <property type="match status" value="1"/>
</dbReference>
<dbReference type="CDD" id="cd00090">
    <property type="entry name" value="HTH_ARSR"/>
    <property type="match status" value="1"/>
</dbReference>
<evidence type="ECO:0000256" key="3">
    <source>
        <dbReference type="ARBA" id="ARBA00023163"/>
    </source>
</evidence>
<gene>
    <name evidence="6" type="ORF">CRT60_18280</name>
</gene>
<name>A0A2B8BBH2_9PROT</name>
<organism evidence="6 7">
    <name type="scientific">Azospirillum palustre</name>
    <dbReference type="NCBI Taxonomy" id="2044885"/>
    <lineage>
        <taxon>Bacteria</taxon>
        <taxon>Pseudomonadati</taxon>
        <taxon>Pseudomonadota</taxon>
        <taxon>Alphaproteobacteria</taxon>
        <taxon>Rhodospirillales</taxon>
        <taxon>Azospirillaceae</taxon>
        <taxon>Azospirillum</taxon>
    </lineage>
</organism>
<dbReference type="PRINTS" id="PR00778">
    <property type="entry name" value="HTHARSR"/>
</dbReference>
<evidence type="ECO:0000259" key="5">
    <source>
        <dbReference type="PROSITE" id="PS50987"/>
    </source>
</evidence>
<feature type="domain" description="HTH arsR-type" evidence="5">
    <location>
        <begin position="6"/>
        <end position="98"/>
    </location>
</feature>
<proteinExistence type="predicted"/>
<keyword evidence="3" id="KW-0804">Transcription</keyword>
<dbReference type="NCBIfam" id="NF033788">
    <property type="entry name" value="HTH_metalloreg"/>
    <property type="match status" value="1"/>
</dbReference>
<dbReference type="PANTHER" id="PTHR33154:SF28">
    <property type="entry name" value="HTH-TYPE TRANSCRIPTIONAL REGULATOR YGAV-RELATED"/>
    <property type="match status" value="1"/>
</dbReference>
<comment type="caution">
    <text evidence="6">The sequence shown here is derived from an EMBL/GenBank/DDBJ whole genome shotgun (WGS) entry which is preliminary data.</text>
</comment>
<dbReference type="Pfam" id="PF01022">
    <property type="entry name" value="HTH_5"/>
    <property type="match status" value="1"/>
</dbReference>
<reference evidence="7" key="1">
    <citation type="submission" date="2017-10" db="EMBL/GenBank/DDBJ databases">
        <authorList>
            <person name="Kravchenko I.K."/>
            <person name="Grouzdev D.S."/>
        </authorList>
    </citation>
    <scope>NUCLEOTIDE SEQUENCE [LARGE SCALE GENOMIC DNA]</scope>
    <source>
        <strain evidence="7">B2</strain>
    </source>
</reference>
<feature type="compositionally biased region" description="Acidic residues" evidence="4">
    <location>
        <begin position="102"/>
        <end position="113"/>
    </location>
</feature>
<dbReference type="InterPro" id="IPR036388">
    <property type="entry name" value="WH-like_DNA-bd_sf"/>
</dbReference>
<accession>A0A2B8BBH2</accession>
<dbReference type="Proteomes" id="UP000225379">
    <property type="component" value="Unassembled WGS sequence"/>
</dbReference>
<dbReference type="GO" id="GO:0003700">
    <property type="term" value="F:DNA-binding transcription factor activity"/>
    <property type="evidence" value="ECO:0007669"/>
    <property type="project" value="InterPro"/>
</dbReference>
<dbReference type="Gene3D" id="1.10.10.10">
    <property type="entry name" value="Winged helix-like DNA-binding domain superfamily/Winged helix DNA-binding domain"/>
    <property type="match status" value="1"/>
</dbReference>
<evidence type="ECO:0000256" key="1">
    <source>
        <dbReference type="ARBA" id="ARBA00023015"/>
    </source>
</evidence>
<dbReference type="AlphaFoldDB" id="A0A2B8BBH2"/>
<dbReference type="OrthoDB" id="194599at2"/>
<dbReference type="SMART" id="SM00418">
    <property type="entry name" value="HTH_ARSR"/>
    <property type="match status" value="1"/>
</dbReference>
<evidence type="ECO:0000313" key="7">
    <source>
        <dbReference type="Proteomes" id="UP000225379"/>
    </source>
</evidence>
<dbReference type="SUPFAM" id="SSF46785">
    <property type="entry name" value="Winged helix' DNA-binding domain"/>
    <property type="match status" value="1"/>
</dbReference>
<evidence type="ECO:0000256" key="4">
    <source>
        <dbReference type="SAM" id="MobiDB-lite"/>
    </source>
</evidence>
<dbReference type="InterPro" id="IPR051081">
    <property type="entry name" value="HTH_MetalResp_TranReg"/>
</dbReference>
<dbReference type="InterPro" id="IPR001845">
    <property type="entry name" value="HTH_ArsR_DNA-bd_dom"/>
</dbReference>